<accession>A0A1S0THA4</accession>
<name>A0A1S0THA4_LOALO</name>
<dbReference type="CTD" id="9952189"/>
<dbReference type="InParanoid" id="A0A1S0THA4"/>
<evidence type="ECO:0000256" key="1">
    <source>
        <dbReference type="SAM" id="MobiDB-lite"/>
    </source>
</evidence>
<feature type="compositionally biased region" description="Gly residues" evidence="1">
    <location>
        <begin position="11"/>
        <end position="29"/>
    </location>
</feature>
<proteinExistence type="predicted"/>
<organism evidence="2">
    <name type="scientific">Loa loa</name>
    <name type="common">Eye worm</name>
    <name type="synonym">Filaria loa</name>
    <dbReference type="NCBI Taxonomy" id="7209"/>
    <lineage>
        <taxon>Eukaryota</taxon>
        <taxon>Metazoa</taxon>
        <taxon>Ecdysozoa</taxon>
        <taxon>Nematoda</taxon>
        <taxon>Chromadorea</taxon>
        <taxon>Rhabditida</taxon>
        <taxon>Spirurina</taxon>
        <taxon>Spiruromorpha</taxon>
        <taxon>Filarioidea</taxon>
        <taxon>Onchocercidae</taxon>
        <taxon>Loa</taxon>
    </lineage>
</organism>
<feature type="region of interest" description="Disordered" evidence="1">
    <location>
        <begin position="1"/>
        <end position="29"/>
    </location>
</feature>
<dbReference type="RefSeq" id="XP_003150248.1">
    <property type="nucleotide sequence ID" value="XM_003150200.1"/>
</dbReference>
<sequence length="54" mass="5014">MIVLIGSVADTGGGGGDDGGDTGDAGGGVGGDGVAQKSVTLAPSAFFLLPSMLF</sequence>
<dbReference type="GeneID" id="9952189"/>
<gene>
    <name evidence="2" type="ORF">LOAG_14706</name>
</gene>
<evidence type="ECO:0000313" key="2">
    <source>
        <dbReference type="EMBL" id="EFO13820.1"/>
    </source>
</evidence>
<protein>
    <submittedName>
        <fullName evidence="2">Uncharacterized protein</fullName>
    </submittedName>
</protein>
<dbReference type="KEGG" id="loa:LOAG_14706"/>
<dbReference type="EMBL" id="JH712191">
    <property type="protein sequence ID" value="EFO13820.1"/>
    <property type="molecule type" value="Genomic_DNA"/>
</dbReference>
<feature type="non-terminal residue" evidence="2">
    <location>
        <position position="54"/>
    </location>
</feature>
<reference evidence="2" key="1">
    <citation type="submission" date="2012-04" db="EMBL/GenBank/DDBJ databases">
        <title>The Genome Sequence of Loa loa.</title>
        <authorList>
            <consortium name="The Broad Institute Genome Sequencing Platform"/>
            <consortium name="Broad Institute Genome Sequencing Center for Infectious Disease"/>
            <person name="Nutman T.B."/>
            <person name="Fink D.L."/>
            <person name="Russ C."/>
            <person name="Young S."/>
            <person name="Zeng Q."/>
            <person name="Gargeya S."/>
            <person name="Alvarado L."/>
            <person name="Berlin A."/>
            <person name="Chapman S.B."/>
            <person name="Chen Z."/>
            <person name="Freedman E."/>
            <person name="Gellesch M."/>
            <person name="Goldberg J."/>
            <person name="Griggs A."/>
            <person name="Gujja S."/>
            <person name="Heilman E.R."/>
            <person name="Heiman D."/>
            <person name="Howarth C."/>
            <person name="Mehta T."/>
            <person name="Neiman D."/>
            <person name="Pearson M."/>
            <person name="Roberts A."/>
            <person name="Saif S."/>
            <person name="Shea T."/>
            <person name="Shenoy N."/>
            <person name="Sisk P."/>
            <person name="Stolte C."/>
            <person name="Sykes S."/>
            <person name="White J."/>
            <person name="Yandava C."/>
            <person name="Haas B."/>
            <person name="Henn M.R."/>
            <person name="Nusbaum C."/>
            <person name="Birren B."/>
        </authorList>
    </citation>
    <scope>NUCLEOTIDE SEQUENCE [LARGE SCALE GENOMIC DNA]</scope>
</reference>
<dbReference type="AlphaFoldDB" id="A0A1S0THA4"/>